<dbReference type="OrthoDB" id="284711at2759"/>
<gene>
    <name evidence="1" type="ORF">PSON_ATCC_30995.1.T0450076</name>
</gene>
<keyword evidence="2" id="KW-1185">Reference proteome</keyword>
<proteinExistence type="predicted"/>
<protein>
    <submittedName>
        <fullName evidence="1">Uncharacterized protein</fullName>
    </submittedName>
</protein>
<comment type="caution">
    <text evidence="1">The sequence shown here is derived from an EMBL/GenBank/DDBJ whole genome shotgun (WGS) entry which is preliminary data.</text>
</comment>
<dbReference type="EMBL" id="CAJJDN010000045">
    <property type="protein sequence ID" value="CAD8083419.1"/>
    <property type="molecule type" value="Genomic_DNA"/>
</dbReference>
<dbReference type="Proteomes" id="UP000692954">
    <property type="component" value="Unassembled WGS sequence"/>
</dbReference>
<accession>A0A8S1MUT8</accession>
<evidence type="ECO:0000313" key="1">
    <source>
        <dbReference type="EMBL" id="CAD8083419.1"/>
    </source>
</evidence>
<evidence type="ECO:0000313" key="2">
    <source>
        <dbReference type="Proteomes" id="UP000692954"/>
    </source>
</evidence>
<organism evidence="1 2">
    <name type="scientific">Paramecium sonneborni</name>
    <dbReference type="NCBI Taxonomy" id="65129"/>
    <lineage>
        <taxon>Eukaryota</taxon>
        <taxon>Sar</taxon>
        <taxon>Alveolata</taxon>
        <taxon>Ciliophora</taxon>
        <taxon>Intramacronucleata</taxon>
        <taxon>Oligohymenophorea</taxon>
        <taxon>Peniculida</taxon>
        <taxon>Parameciidae</taxon>
        <taxon>Paramecium</taxon>
    </lineage>
</organism>
<reference evidence="1" key="1">
    <citation type="submission" date="2021-01" db="EMBL/GenBank/DDBJ databases">
        <authorList>
            <consortium name="Genoscope - CEA"/>
            <person name="William W."/>
        </authorList>
    </citation>
    <scope>NUCLEOTIDE SEQUENCE</scope>
</reference>
<name>A0A8S1MUT8_9CILI</name>
<dbReference type="AlphaFoldDB" id="A0A8S1MUT8"/>
<sequence length="99" mass="11792">MGFGQIQKQPLNQLIQIICDHPDAKFTYFSDIVFQTEQTQIIIDKVIKEQDKFIYFLDMKNFCQNNQRNLNNFSVLKSQYQTIVCLLVYEQNQFSIVFP</sequence>